<evidence type="ECO:0000256" key="5">
    <source>
        <dbReference type="ARBA" id="ARBA00022898"/>
    </source>
</evidence>
<name>A0AA94JD24_9GAMM</name>
<reference evidence="9" key="1">
    <citation type="journal article" date="2018" name="Front. Microbiol.">
        <title>Genome-Based Analysis Reveals the Taxonomy and Diversity of the Family Idiomarinaceae.</title>
        <authorList>
            <person name="Liu Y."/>
            <person name="Lai Q."/>
            <person name="Shao Z."/>
        </authorList>
    </citation>
    <scope>NUCLEOTIDE SEQUENCE [LARGE SCALE GENOMIC DNA]</scope>
    <source>
        <strain evidence="9">SN-14</strain>
    </source>
</reference>
<keyword evidence="5" id="KW-0663">Pyridoxal phosphate</keyword>
<organism evidence="8 9">
    <name type="scientific">Idiomarina aquatica</name>
    <dbReference type="NCBI Taxonomy" id="1327752"/>
    <lineage>
        <taxon>Bacteria</taxon>
        <taxon>Pseudomonadati</taxon>
        <taxon>Pseudomonadota</taxon>
        <taxon>Gammaproteobacteria</taxon>
        <taxon>Alteromonadales</taxon>
        <taxon>Idiomarinaceae</taxon>
        <taxon>Idiomarina</taxon>
    </lineage>
</organism>
<dbReference type="InterPro" id="IPR004838">
    <property type="entry name" value="NHTrfase_class1_PyrdxlP-BS"/>
</dbReference>
<dbReference type="Pfam" id="PF00155">
    <property type="entry name" value="Aminotran_1_2"/>
    <property type="match status" value="1"/>
</dbReference>
<evidence type="ECO:0000256" key="6">
    <source>
        <dbReference type="RuleBase" id="RU000481"/>
    </source>
</evidence>
<proteinExistence type="inferred from homology"/>
<evidence type="ECO:0000313" key="9">
    <source>
        <dbReference type="Proteomes" id="UP000286680"/>
    </source>
</evidence>
<dbReference type="InterPro" id="IPR015424">
    <property type="entry name" value="PyrdxlP-dep_Trfase"/>
</dbReference>
<dbReference type="AlphaFoldDB" id="A0AA94JD24"/>
<dbReference type="GO" id="GO:0008483">
    <property type="term" value="F:transaminase activity"/>
    <property type="evidence" value="ECO:0007669"/>
    <property type="project" value="UniProtKB-KW"/>
</dbReference>
<dbReference type="SUPFAM" id="SSF53383">
    <property type="entry name" value="PLP-dependent transferases"/>
    <property type="match status" value="1"/>
</dbReference>
<keyword evidence="4 6" id="KW-0808">Transferase</keyword>
<sequence length="397" mass="42965">MDYQLSDRVNSIQPSPTLAVTQKANELKQQGHDVIGLGVGEPDFDTPQFIKDAAIKAIQDGHTKYTAVDGISELKQAIIDKFKRDNQLTYQADEIIVSAGGKHSIFNLLSAWLNPGDDVVIPAPYWVSYPDMTKLVGANPIIVSAGIEQRFKISPQQLRDAITPKTRLMFINSPSNPSGTAYTAEELSALADVLRDFPHVLIATDDMYEHILWPENTFANLAMVAPDLKDRIVILSGVSKAYAMTGWRIGYAAGPKTIIAAMKKIQSQSTSNPTSISQYAAAAALNGDQSCIDTMITEFKKRHDYLVNALNDIDGIRCVAGDGTFYAFAHIEELMAKAGVSTDVALCEKLLTEAKVALVPGSAFGADGYCRLSFATSLSVLQEAVKRISQFAAAQAG</sequence>
<dbReference type="Proteomes" id="UP000286680">
    <property type="component" value="Unassembled WGS sequence"/>
</dbReference>
<dbReference type="InterPro" id="IPR050596">
    <property type="entry name" value="AspAT/PAT-like"/>
</dbReference>
<dbReference type="InterPro" id="IPR015421">
    <property type="entry name" value="PyrdxlP-dep_Trfase_major"/>
</dbReference>
<dbReference type="PANTHER" id="PTHR46383:SF1">
    <property type="entry name" value="ASPARTATE AMINOTRANSFERASE"/>
    <property type="match status" value="1"/>
</dbReference>
<dbReference type="PROSITE" id="PS00105">
    <property type="entry name" value="AA_TRANSFER_CLASS_1"/>
    <property type="match status" value="1"/>
</dbReference>
<accession>A0AA94JD24</accession>
<evidence type="ECO:0000256" key="3">
    <source>
        <dbReference type="ARBA" id="ARBA00022576"/>
    </source>
</evidence>
<comment type="cofactor">
    <cofactor evidence="1 6">
        <name>pyridoxal 5'-phosphate</name>
        <dbReference type="ChEBI" id="CHEBI:597326"/>
    </cofactor>
</comment>
<evidence type="ECO:0000256" key="2">
    <source>
        <dbReference type="ARBA" id="ARBA00007441"/>
    </source>
</evidence>
<keyword evidence="3 6" id="KW-0032">Aminotransferase</keyword>
<evidence type="ECO:0000256" key="1">
    <source>
        <dbReference type="ARBA" id="ARBA00001933"/>
    </source>
</evidence>
<dbReference type="Gene3D" id="3.90.1150.10">
    <property type="entry name" value="Aspartate Aminotransferase, domain 1"/>
    <property type="match status" value="1"/>
</dbReference>
<dbReference type="PANTHER" id="PTHR46383">
    <property type="entry name" value="ASPARTATE AMINOTRANSFERASE"/>
    <property type="match status" value="1"/>
</dbReference>
<dbReference type="EMBL" id="PIPS01000005">
    <property type="protein sequence ID" value="RUO39943.1"/>
    <property type="molecule type" value="Genomic_DNA"/>
</dbReference>
<dbReference type="Gene3D" id="3.40.640.10">
    <property type="entry name" value="Type I PLP-dependent aspartate aminotransferase-like (Major domain)"/>
    <property type="match status" value="1"/>
</dbReference>
<dbReference type="InterPro" id="IPR015422">
    <property type="entry name" value="PyrdxlP-dep_Trfase_small"/>
</dbReference>
<dbReference type="FunFam" id="3.40.640.10:FF:000033">
    <property type="entry name" value="Aspartate aminotransferase"/>
    <property type="match status" value="1"/>
</dbReference>
<dbReference type="EC" id="2.6.1.-" evidence="6"/>
<keyword evidence="9" id="KW-1185">Reference proteome</keyword>
<feature type="domain" description="Aminotransferase class I/classII large" evidence="7">
    <location>
        <begin position="33"/>
        <end position="388"/>
    </location>
</feature>
<evidence type="ECO:0000256" key="4">
    <source>
        <dbReference type="ARBA" id="ARBA00022679"/>
    </source>
</evidence>
<dbReference type="CDD" id="cd00609">
    <property type="entry name" value="AAT_like"/>
    <property type="match status" value="1"/>
</dbReference>
<dbReference type="GO" id="GO:0006520">
    <property type="term" value="P:amino acid metabolic process"/>
    <property type="evidence" value="ECO:0007669"/>
    <property type="project" value="InterPro"/>
</dbReference>
<gene>
    <name evidence="8" type="ORF">CWE23_12780</name>
</gene>
<evidence type="ECO:0000259" key="7">
    <source>
        <dbReference type="Pfam" id="PF00155"/>
    </source>
</evidence>
<dbReference type="GO" id="GO:0030170">
    <property type="term" value="F:pyridoxal phosphate binding"/>
    <property type="evidence" value="ECO:0007669"/>
    <property type="project" value="InterPro"/>
</dbReference>
<protein>
    <recommendedName>
        <fullName evidence="6">Aminotransferase</fullName>
        <ecNumber evidence="6">2.6.1.-</ecNumber>
    </recommendedName>
</protein>
<evidence type="ECO:0000313" key="8">
    <source>
        <dbReference type="EMBL" id="RUO39943.1"/>
    </source>
</evidence>
<dbReference type="InterPro" id="IPR004839">
    <property type="entry name" value="Aminotransferase_I/II_large"/>
</dbReference>
<comment type="caution">
    <text evidence="8">The sequence shown here is derived from an EMBL/GenBank/DDBJ whole genome shotgun (WGS) entry which is preliminary data.</text>
</comment>
<comment type="similarity">
    <text evidence="2 6">Belongs to the class-I pyridoxal-phosphate-dependent aminotransferase family.</text>
</comment>
<dbReference type="RefSeq" id="WP_126820445.1">
    <property type="nucleotide sequence ID" value="NZ_PIPS01000005.1"/>
</dbReference>